<reference evidence="2" key="1">
    <citation type="journal article" date="2020" name="bioRxiv">
        <title>Whole genome comparisons of ergot fungi reveals the divergence and evolution of species within the genus Claviceps are the result of varying mechanisms driving genome evolution and host range expansion.</title>
        <authorList>
            <person name="Wyka S.A."/>
            <person name="Mondo S.J."/>
            <person name="Liu M."/>
            <person name="Dettman J."/>
            <person name="Nalam V."/>
            <person name="Broders K.D."/>
        </authorList>
    </citation>
    <scope>NUCLEOTIDE SEQUENCE</scope>
    <source>
        <strain evidence="2">CCC 602</strain>
    </source>
</reference>
<feature type="signal peptide" evidence="1">
    <location>
        <begin position="1"/>
        <end position="21"/>
    </location>
</feature>
<name>A0A9P7N6B9_9HYPO</name>
<dbReference type="Proteomes" id="UP000748025">
    <property type="component" value="Unassembled WGS sequence"/>
</dbReference>
<comment type="caution">
    <text evidence="2">The sequence shown here is derived from an EMBL/GenBank/DDBJ whole genome shotgun (WGS) entry which is preliminary data.</text>
</comment>
<sequence length="150" mass="16866">MMLRAYLLVLFLATLLDSALGGWEAELDPYSVKNGGPRQYELSDAERDHDLMIHGCRKVGDHCYALLNPNSKNPKGGKGGKRGYLVRLYDVACYENMQLDEHGNVLNPIAPVYDDFDNMNLPGPDEFDFMDPPPPFLPERRAAGRRVAVR</sequence>
<dbReference type="OrthoDB" id="10631870at2759"/>
<dbReference type="EMBL" id="SRPW01002790">
    <property type="protein sequence ID" value="KAG5990497.1"/>
    <property type="molecule type" value="Genomic_DNA"/>
</dbReference>
<feature type="chain" id="PRO_5040126612" evidence="1">
    <location>
        <begin position="22"/>
        <end position="150"/>
    </location>
</feature>
<organism evidence="2 3">
    <name type="scientific">Claviceps pusilla</name>
    <dbReference type="NCBI Taxonomy" id="123648"/>
    <lineage>
        <taxon>Eukaryota</taxon>
        <taxon>Fungi</taxon>
        <taxon>Dikarya</taxon>
        <taxon>Ascomycota</taxon>
        <taxon>Pezizomycotina</taxon>
        <taxon>Sordariomycetes</taxon>
        <taxon>Hypocreomycetidae</taxon>
        <taxon>Hypocreales</taxon>
        <taxon>Clavicipitaceae</taxon>
        <taxon>Claviceps</taxon>
    </lineage>
</organism>
<dbReference type="AlphaFoldDB" id="A0A9P7N6B9"/>
<keyword evidence="3" id="KW-1185">Reference proteome</keyword>
<proteinExistence type="predicted"/>
<gene>
    <name evidence="2" type="ORF">E4U43_004279</name>
</gene>
<accession>A0A9P7N6B9</accession>
<evidence type="ECO:0000256" key="1">
    <source>
        <dbReference type="SAM" id="SignalP"/>
    </source>
</evidence>
<keyword evidence="1" id="KW-0732">Signal</keyword>
<protein>
    <submittedName>
        <fullName evidence="2">Uncharacterized protein</fullName>
    </submittedName>
</protein>
<evidence type="ECO:0000313" key="3">
    <source>
        <dbReference type="Proteomes" id="UP000748025"/>
    </source>
</evidence>
<evidence type="ECO:0000313" key="2">
    <source>
        <dbReference type="EMBL" id="KAG5990497.1"/>
    </source>
</evidence>